<sequence>MGNIIEMTREWIQMNDYERRVIALSHANGFTNNGITVTESHMMRLLDLGQPKCVFGYDGEQLKYSRIHKDSTEVMRVITNNYLIDPGIDGIEDFELIDDE</sequence>
<organism evidence="1 2">
    <name type="scientific">Arenibacter algicola</name>
    <dbReference type="NCBI Taxonomy" id="616991"/>
    <lineage>
        <taxon>Bacteria</taxon>
        <taxon>Pseudomonadati</taxon>
        <taxon>Bacteroidota</taxon>
        <taxon>Flavobacteriia</taxon>
        <taxon>Flavobacteriales</taxon>
        <taxon>Flavobacteriaceae</taxon>
        <taxon>Arenibacter</taxon>
    </lineage>
</organism>
<proteinExistence type="predicted"/>
<dbReference type="Proteomes" id="UP000204551">
    <property type="component" value="Plasmid pSMS7"/>
</dbReference>
<evidence type="ECO:0000313" key="1">
    <source>
        <dbReference type="EMBL" id="ASO08374.1"/>
    </source>
</evidence>
<geneLocation type="plasmid" evidence="2">
    <name>psms7</name>
</geneLocation>
<evidence type="ECO:0000313" key="2">
    <source>
        <dbReference type="Proteomes" id="UP000204551"/>
    </source>
</evidence>
<keyword evidence="1" id="KW-0614">Plasmid</keyword>
<name>A0A221V445_9FLAO</name>
<dbReference type="AlphaFoldDB" id="A0A221V445"/>
<accession>A0A221V445</accession>
<gene>
    <name evidence="1" type="ORF">AREALGSMS7_04999</name>
</gene>
<dbReference type="EMBL" id="CP022516">
    <property type="protein sequence ID" value="ASO08374.1"/>
    <property type="molecule type" value="Genomic_DNA"/>
</dbReference>
<protein>
    <submittedName>
        <fullName evidence="1">Uncharacterized protein</fullName>
    </submittedName>
</protein>
<dbReference type="KEGG" id="aalg:AREALGSMS7_04999"/>
<reference evidence="1 2" key="1">
    <citation type="submission" date="2017-07" db="EMBL/GenBank/DDBJ databases">
        <title>Genome Sequence of Arenibacter algicola Strain SMS7 Isolated from a culture of the Diatom Skeletonema marinoi.</title>
        <authorList>
            <person name="Topel M."/>
            <person name="Pinder M.I.M."/>
            <person name="Johansson O.N."/>
            <person name="Kourtchenko O."/>
            <person name="Godhe A."/>
            <person name="Clarke A.K."/>
        </authorList>
    </citation>
    <scope>NUCLEOTIDE SEQUENCE [LARGE SCALE GENOMIC DNA]</scope>
    <source>
        <strain evidence="1 2">SMS7</strain>
        <plasmid evidence="2">Plasmid psms7</plasmid>
    </source>
</reference>
<dbReference type="RefSeq" id="WP_093980737.1">
    <property type="nucleotide sequence ID" value="NZ_CP022516.1"/>
</dbReference>